<organism evidence="4 5">
    <name type="scientific">Candidatus Cryptobacteroides faecavium</name>
    <dbReference type="NCBI Taxonomy" id="2840762"/>
    <lineage>
        <taxon>Bacteria</taxon>
        <taxon>Pseudomonadati</taxon>
        <taxon>Bacteroidota</taxon>
        <taxon>Bacteroidia</taxon>
        <taxon>Bacteroidales</taxon>
        <taxon>Candidatus Cryptobacteroides</taxon>
    </lineage>
</organism>
<keyword evidence="1" id="KW-0472">Membrane</keyword>
<evidence type="ECO:0000256" key="2">
    <source>
        <dbReference type="SAM" id="SignalP"/>
    </source>
</evidence>
<feature type="transmembrane region" description="Helical" evidence="1">
    <location>
        <begin position="264"/>
        <end position="286"/>
    </location>
</feature>
<evidence type="ECO:0000313" key="4">
    <source>
        <dbReference type="EMBL" id="MBO8471281.1"/>
    </source>
</evidence>
<accession>A0A9D9IGL8</accession>
<feature type="transmembrane region" description="Helical" evidence="1">
    <location>
        <begin position="91"/>
        <end position="112"/>
    </location>
</feature>
<dbReference type="InterPro" id="IPR043738">
    <property type="entry name" value="DUF5683"/>
</dbReference>
<dbReference type="Proteomes" id="UP000823603">
    <property type="component" value="Unassembled WGS sequence"/>
</dbReference>
<dbReference type="AlphaFoldDB" id="A0A9D9IGL8"/>
<dbReference type="Pfam" id="PF18935">
    <property type="entry name" value="DUF5683"/>
    <property type="match status" value="2"/>
</dbReference>
<reference evidence="4" key="2">
    <citation type="journal article" date="2021" name="PeerJ">
        <title>Extensive microbial diversity within the chicken gut microbiome revealed by metagenomics and culture.</title>
        <authorList>
            <person name="Gilroy R."/>
            <person name="Ravi A."/>
            <person name="Getino M."/>
            <person name="Pursley I."/>
            <person name="Horton D.L."/>
            <person name="Alikhan N.F."/>
            <person name="Baker D."/>
            <person name="Gharbi K."/>
            <person name="Hall N."/>
            <person name="Watson M."/>
            <person name="Adriaenssens E.M."/>
            <person name="Foster-Nyarko E."/>
            <person name="Jarju S."/>
            <person name="Secka A."/>
            <person name="Antonio M."/>
            <person name="Oren A."/>
            <person name="Chaudhuri R.R."/>
            <person name="La Ragione R."/>
            <person name="Hildebrand F."/>
            <person name="Pallen M.J."/>
        </authorList>
    </citation>
    <scope>NUCLEOTIDE SEQUENCE</scope>
    <source>
        <strain evidence="4">B2-22910</strain>
    </source>
</reference>
<evidence type="ECO:0000259" key="3">
    <source>
        <dbReference type="Pfam" id="PF18935"/>
    </source>
</evidence>
<feature type="domain" description="DUF5683" evidence="3">
    <location>
        <begin position="178"/>
        <end position="312"/>
    </location>
</feature>
<keyword evidence="1" id="KW-1133">Transmembrane helix</keyword>
<comment type="caution">
    <text evidence="4">The sequence shown here is derived from an EMBL/GenBank/DDBJ whole genome shotgun (WGS) entry which is preliminary data.</text>
</comment>
<gene>
    <name evidence="4" type="ORF">IAB82_05745</name>
</gene>
<feature type="domain" description="DUF5683" evidence="3">
    <location>
        <begin position="77"/>
        <end position="123"/>
    </location>
</feature>
<feature type="chain" id="PRO_5039513189" description="DUF5683 domain-containing protein" evidence="2">
    <location>
        <begin position="27"/>
        <end position="334"/>
    </location>
</feature>
<keyword evidence="1" id="KW-0812">Transmembrane</keyword>
<evidence type="ECO:0000313" key="5">
    <source>
        <dbReference type="Proteomes" id="UP000823603"/>
    </source>
</evidence>
<reference evidence="4" key="1">
    <citation type="submission" date="2020-10" db="EMBL/GenBank/DDBJ databases">
        <authorList>
            <person name="Gilroy R."/>
        </authorList>
    </citation>
    <scope>NUCLEOTIDE SEQUENCE</scope>
    <source>
        <strain evidence="4">B2-22910</strain>
    </source>
</reference>
<dbReference type="EMBL" id="JADIMB010000084">
    <property type="protein sequence ID" value="MBO8471281.1"/>
    <property type="molecule type" value="Genomic_DNA"/>
</dbReference>
<protein>
    <recommendedName>
        <fullName evidence="3">DUF5683 domain-containing protein</fullName>
    </recommendedName>
</protein>
<name>A0A9D9IGL8_9BACT</name>
<sequence length="334" mass="37889">MRKKKLPLYALTVIICMIGFSMNSKAQFKEEAFQQSYNPPDSTAQTDTSDKMFSFKELFGGVAHKQDLRIGTMFAGSVFLPGISQIYNRDYWKLPVIYGGIGACAGLGGYYLHKYNVSKKRYNEILDLIPPNATDIRITPGIDYAARRTGTWLMVGAGLIYWGALMDGVVCYKKDVHPHPGRATVYSILLPGLGQAYNGEYWKIPIYYGCLIGSVHYLYTNNINYHRFKRIHNEATNPDIEYTGSISAETAQWYRDVYRRYRDYSIVATVLFYLLQVIDANVFAYMHNFEVNDDITMKVEPAVIAPDMTYAMQIPTMGFGVSESAIGLRLGIRF</sequence>
<keyword evidence="2" id="KW-0732">Signal</keyword>
<evidence type="ECO:0000256" key="1">
    <source>
        <dbReference type="SAM" id="Phobius"/>
    </source>
</evidence>
<proteinExistence type="predicted"/>
<feature type="signal peptide" evidence="2">
    <location>
        <begin position="1"/>
        <end position="26"/>
    </location>
</feature>